<sequence>MASVNLNITCENLSLIQHQRCLLRSLNLTFHEGEAWMILGENGVGKSTLLSVLAGWQASAFGVVKLADQVLHQINGKDRAKTLAWLPQQDEYPFPETVMERVLSGRHPYQSKWHLDSEFDYAIATDALKKLDLLPLKNQDLSTLSGGERRRTSLAAILSQQTKWLLLDEPMSQLDIRHQQQLISIFRACRENGQSIIAVGHEPNHAQAFASHVLLIGTDGSWQAGSVEEVLTAANLSKIYHTEIEAWEKNGERRFVPCLSR</sequence>
<accession>A0ABS8D2Y1</accession>
<dbReference type="Gene3D" id="3.40.50.300">
    <property type="entry name" value="P-loop containing nucleotide triphosphate hydrolases"/>
    <property type="match status" value="1"/>
</dbReference>
<evidence type="ECO:0000259" key="7">
    <source>
        <dbReference type="PROSITE" id="PS50893"/>
    </source>
</evidence>
<keyword evidence="5" id="KW-1278">Translocase</keyword>
<dbReference type="EMBL" id="JAJBZT010000002">
    <property type="protein sequence ID" value="MCB6182558.1"/>
    <property type="molecule type" value="Genomic_DNA"/>
</dbReference>
<dbReference type="SMART" id="SM00382">
    <property type="entry name" value="AAA"/>
    <property type="match status" value="1"/>
</dbReference>
<dbReference type="RefSeq" id="WP_227178409.1">
    <property type="nucleotide sequence ID" value="NZ_JAJBZT010000002.1"/>
</dbReference>
<dbReference type="Pfam" id="PF00005">
    <property type="entry name" value="ABC_tran"/>
    <property type="match status" value="1"/>
</dbReference>
<evidence type="ECO:0000313" key="9">
    <source>
        <dbReference type="Proteomes" id="UP001165395"/>
    </source>
</evidence>
<organism evidence="8 9">
    <name type="scientific">Leeia speluncae</name>
    <dbReference type="NCBI Taxonomy" id="2884804"/>
    <lineage>
        <taxon>Bacteria</taxon>
        <taxon>Pseudomonadati</taxon>
        <taxon>Pseudomonadota</taxon>
        <taxon>Betaproteobacteria</taxon>
        <taxon>Neisseriales</taxon>
        <taxon>Leeiaceae</taxon>
        <taxon>Leeia</taxon>
    </lineage>
</organism>
<keyword evidence="2" id="KW-0472">Membrane</keyword>
<keyword evidence="3" id="KW-0547">Nucleotide-binding</keyword>
<feature type="domain" description="ABC transporter" evidence="7">
    <location>
        <begin position="8"/>
        <end position="243"/>
    </location>
</feature>
<evidence type="ECO:0000313" key="8">
    <source>
        <dbReference type="EMBL" id="MCB6182558.1"/>
    </source>
</evidence>
<reference evidence="8" key="1">
    <citation type="submission" date="2021-10" db="EMBL/GenBank/DDBJ databases">
        <title>The complete genome sequence of Leeia sp. TBRC 13508.</title>
        <authorList>
            <person name="Charoenyingcharoen P."/>
            <person name="Yukphan P."/>
        </authorList>
    </citation>
    <scope>NUCLEOTIDE SEQUENCE</scope>
    <source>
        <strain evidence="8">TBRC 13508</strain>
    </source>
</reference>
<evidence type="ECO:0000256" key="3">
    <source>
        <dbReference type="ARBA" id="ARBA00022741"/>
    </source>
</evidence>
<evidence type="ECO:0000256" key="1">
    <source>
        <dbReference type="ARBA" id="ARBA00022448"/>
    </source>
</evidence>
<keyword evidence="9" id="KW-1185">Reference proteome</keyword>
<name>A0ABS8D2Y1_9NEIS</name>
<dbReference type="SUPFAM" id="SSF52540">
    <property type="entry name" value="P-loop containing nucleoside triphosphate hydrolases"/>
    <property type="match status" value="1"/>
</dbReference>
<dbReference type="CDD" id="cd03214">
    <property type="entry name" value="ABC_Iron-Siderophores_B12_Hemin"/>
    <property type="match status" value="1"/>
</dbReference>
<dbReference type="GO" id="GO:0005524">
    <property type="term" value="F:ATP binding"/>
    <property type="evidence" value="ECO:0007669"/>
    <property type="project" value="UniProtKB-KW"/>
</dbReference>
<evidence type="ECO:0000256" key="5">
    <source>
        <dbReference type="ARBA" id="ARBA00022967"/>
    </source>
</evidence>
<gene>
    <name evidence="8" type="ORF">LIN78_03210</name>
</gene>
<dbReference type="PANTHER" id="PTHR42794">
    <property type="entry name" value="HEMIN IMPORT ATP-BINDING PROTEIN HMUV"/>
    <property type="match status" value="1"/>
</dbReference>
<evidence type="ECO:0000256" key="6">
    <source>
        <dbReference type="ARBA" id="ARBA00037066"/>
    </source>
</evidence>
<dbReference type="PANTHER" id="PTHR42794:SF1">
    <property type="entry name" value="HEMIN IMPORT ATP-BINDING PROTEIN HMUV"/>
    <property type="match status" value="1"/>
</dbReference>
<protein>
    <submittedName>
        <fullName evidence="8">ABC transporter ATP-binding protein</fullName>
    </submittedName>
</protein>
<dbReference type="Proteomes" id="UP001165395">
    <property type="component" value="Unassembled WGS sequence"/>
</dbReference>
<keyword evidence="2" id="KW-1003">Cell membrane</keyword>
<dbReference type="InterPro" id="IPR027417">
    <property type="entry name" value="P-loop_NTPase"/>
</dbReference>
<dbReference type="InterPro" id="IPR003593">
    <property type="entry name" value="AAA+_ATPase"/>
</dbReference>
<evidence type="ECO:0000256" key="2">
    <source>
        <dbReference type="ARBA" id="ARBA00022475"/>
    </source>
</evidence>
<dbReference type="InterPro" id="IPR003439">
    <property type="entry name" value="ABC_transporter-like_ATP-bd"/>
</dbReference>
<dbReference type="PROSITE" id="PS50893">
    <property type="entry name" value="ABC_TRANSPORTER_2"/>
    <property type="match status" value="1"/>
</dbReference>
<keyword evidence="1" id="KW-0813">Transport</keyword>
<comment type="function">
    <text evidence="6">Part of the ABC transporter complex HmuTUV involved in hemin import. Responsible for energy coupling to the transport system.</text>
</comment>
<proteinExistence type="predicted"/>
<evidence type="ECO:0000256" key="4">
    <source>
        <dbReference type="ARBA" id="ARBA00022840"/>
    </source>
</evidence>
<keyword evidence="4 8" id="KW-0067">ATP-binding</keyword>
<comment type="caution">
    <text evidence="8">The sequence shown here is derived from an EMBL/GenBank/DDBJ whole genome shotgun (WGS) entry which is preliminary data.</text>
</comment>